<feature type="transmembrane region" description="Helical" evidence="7">
    <location>
        <begin position="339"/>
        <end position="358"/>
    </location>
</feature>
<evidence type="ECO:0000256" key="7">
    <source>
        <dbReference type="SAM" id="Phobius"/>
    </source>
</evidence>
<feature type="non-terminal residue" evidence="8">
    <location>
        <position position="525"/>
    </location>
</feature>
<dbReference type="GO" id="GO:0005765">
    <property type="term" value="C:lysosomal membrane"/>
    <property type="evidence" value="ECO:0007669"/>
    <property type="project" value="TreeGrafter"/>
</dbReference>
<gene>
    <name evidence="8" type="primary">Sppl2b</name>
    <name evidence="8" type="ORF">Anas_12890</name>
</gene>
<comment type="caution">
    <text evidence="8">The sequence shown here is derived from an EMBL/GenBank/DDBJ whole genome shotgun (WGS) entry which is preliminary data.</text>
</comment>
<keyword evidence="9" id="KW-1185">Reference proteome</keyword>
<feature type="transmembrane region" description="Helical" evidence="7">
    <location>
        <begin position="269"/>
        <end position="291"/>
    </location>
</feature>
<reference evidence="8 9" key="1">
    <citation type="journal article" date="2019" name="PLoS Biol.">
        <title>Sex chromosomes control vertical transmission of feminizing Wolbachia symbionts in an isopod.</title>
        <authorList>
            <person name="Becking T."/>
            <person name="Chebbi M.A."/>
            <person name="Giraud I."/>
            <person name="Moumen B."/>
            <person name="Laverre T."/>
            <person name="Caubet Y."/>
            <person name="Peccoud J."/>
            <person name="Gilbert C."/>
            <person name="Cordaux R."/>
        </authorList>
    </citation>
    <scope>NUCLEOTIDE SEQUENCE [LARGE SCALE GENOMIC DNA]</scope>
    <source>
        <strain evidence="8">ANa2</strain>
        <tissue evidence="8">Whole body excluding digestive tract and cuticle</tissue>
    </source>
</reference>
<evidence type="ECO:0000256" key="3">
    <source>
        <dbReference type="ARBA" id="ARBA00022692"/>
    </source>
</evidence>
<sequence>MHLRKYYPWITFQHIVISILIIFMIEPACKAKEYKLNYGILKSRGMETNQEHKYCLGYYPSITKIPAEESAVKYSEADTEYLQNLCEDAPRKVNGLIVFADKDTNCSLIEEASEIEVAGGEGTIFVGSQWPFRINASNSTVLNMGFITNTSYQKIQELGENETILIGAYSSVEEDEFLFNYNLIVIWIMAEFSIIVGSYWSATLRHRLYLVEQGEAIGEPRDVVERPGGYTVREESYLKLTPKVVLILVFLMCIMLVCLWFLLEYLVYIIIALFCVASFFAIYCCLEPLVLKIPCGKCRTPYFNIYFIRGVLELRQIILILFSASLPIIWFIFRKEPYSWILQDILGIAFSINIMRVIRLPNLMICTLLLTLLVLYDIFFVFITPFITSSGTSIMVDVAQGGDSNEELPMVLKVPYFFYPEYYDVCKIRNYSLLGFGDILIPGFLISYVHSFDLKVGTPCRLYYLINIIAYGLGLLLTFVLLFVMQGAQPALFYLVPATLIPTVVIAAGREELAHMWTDKSPNEK</sequence>
<feature type="transmembrane region" description="Helical" evidence="7">
    <location>
        <begin position="6"/>
        <end position="25"/>
    </location>
</feature>
<keyword evidence="6 7" id="KW-0472">Membrane</keyword>
<dbReference type="GO" id="GO:0042500">
    <property type="term" value="F:aspartic endopeptidase activity, intramembrane cleaving"/>
    <property type="evidence" value="ECO:0007669"/>
    <property type="project" value="InterPro"/>
</dbReference>
<comment type="subcellular location">
    <subcellularLocation>
        <location evidence="1">Endomembrane system</location>
        <topology evidence="1">Multi-pass membrane protein</topology>
    </subcellularLocation>
</comment>
<keyword evidence="3 7" id="KW-0812">Transmembrane</keyword>
<feature type="transmembrane region" description="Helical" evidence="7">
    <location>
        <begin position="312"/>
        <end position="333"/>
    </location>
</feature>
<dbReference type="AlphaFoldDB" id="A0A5N5SNU1"/>
<dbReference type="GO" id="GO:0030660">
    <property type="term" value="C:Golgi-associated vesicle membrane"/>
    <property type="evidence" value="ECO:0007669"/>
    <property type="project" value="TreeGrafter"/>
</dbReference>
<evidence type="ECO:0000256" key="4">
    <source>
        <dbReference type="ARBA" id="ARBA00022801"/>
    </source>
</evidence>
<name>A0A5N5SNU1_9CRUS</name>
<dbReference type="Pfam" id="PF04258">
    <property type="entry name" value="Peptidase_A22B"/>
    <property type="match status" value="1"/>
</dbReference>
<feature type="transmembrane region" description="Helical" evidence="7">
    <location>
        <begin position="244"/>
        <end position="263"/>
    </location>
</feature>
<evidence type="ECO:0000256" key="6">
    <source>
        <dbReference type="ARBA" id="ARBA00023136"/>
    </source>
</evidence>
<protein>
    <submittedName>
        <fullName evidence="8">Signal peptide peptidase-like 2B</fullName>
    </submittedName>
</protein>
<dbReference type="OrthoDB" id="29661at2759"/>
<organism evidence="8 9">
    <name type="scientific">Armadillidium nasatum</name>
    <dbReference type="NCBI Taxonomy" id="96803"/>
    <lineage>
        <taxon>Eukaryota</taxon>
        <taxon>Metazoa</taxon>
        <taxon>Ecdysozoa</taxon>
        <taxon>Arthropoda</taxon>
        <taxon>Crustacea</taxon>
        <taxon>Multicrustacea</taxon>
        <taxon>Malacostraca</taxon>
        <taxon>Eumalacostraca</taxon>
        <taxon>Peracarida</taxon>
        <taxon>Isopoda</taxon>
        <taxon>Oniscidea</taxon>
        <taxon>Crinocheta</taxon>
        <taxon>Armadillidiidae</taxon>
        <taxon>Armadillidium</taxon>
    </lineage>
</organism>
<proteinExistence type="inferred from homology"/>
<feature type="transmembrane region" description="Helical" evidence="7">
    <location>
        <begin position="431"/>
        <end position="450"/>
    </location>
</feature>
<evidence type="ECO:0000313" key="9">
    <source>
        <dbReference type="Proteomes" id="UP000326759"/>
    </source>
</evidence>
<feature type="transmembrane region" description="Helical" evidence="7">
    <location>
        <begin position="365"/>
        <end position="387"/>
    </location>
</feature>
<dbReference type="SMART" id="SM00730">
    <property type="entry name" value="PSN"/>
    <property type="match status" value="1"/>
</dbReference>
<dbReference type="GO" id="GO:0098554">
    <property type="term" value="C:cytoplasmic side of endoplasmic reticulum membrane"/>
    <property type="evidence" value="ECO:0007669"/>
    <property type="project" value="TreeGrafter"/>
</dbReference>
<dbReference type="InterPro" id="IPR006639">
    <property type="entry name" value="Preselin/SPP"/>
</dbReference>
<dbReference type="GO" id="GO:0098553">
    <property type="term" value="C:lumenal side of endoplasmic reticulum membrane"/>
    <property type="evidence" value="ECO:0007669"/>
    <property type="project" value="TreeGrafter"/>
</dbReference>
<evidence type="ECO:0000256" key="1">
    <source>
        <dbReference type="ARBA" id="ARBA00004127"/>
    </source>
</evidence>
<dbReference type="PANTHER" id="PTHR12174:SF103">
    <property type="entry name" value="INTRAMEMBRANE PROTEASE (IMPAS) FAMILY"/>
    <property type="match status" value="1"/>
</dbReference>
<dbReference type="PANTHER" id="PTHR12174">
    <property type="entry name" value="SIGNAL PEPTIDE PEPTIDASE"/>
    <property type="match status" value="1"/>
</dbReference>
<keyword evidence="5 7" id="KW-1133">Transmembrane helix</keyword>
<comment type="similarity">
    <text evidence="2">Belongs to the peptidase A22B family.</text>
</comment>
<feature type="transmembrane region" description="Helical" evidence="7">
    <location>
        <begin position="462"/>
        <end position="485"/>
    </location>
</feature>
<dbReference type="InterPro" id="IPR007369">
    <property type="entry name" value="Peptidase_A22B_SPP"/>
</dbReference>
<dbReference type="EMBL" id="SEYY01022696">
    <property type="protein sequence ID" value="KAB7495360.1"/>
    <property type="molecule type" value="Genomic_DNA"/>
</dbReference>
<evidence type="ECO:0000256" key="2">
    <source>
        <dbReference type="ARBA" id="ARBA00006859"/>
    </source>
</evidence>
<dbReference type="GO" id="GO:0033619">
    <property type="term" value="P:membrane protein proteolysis"/>
    <property type="evidence" value="ECO:0007669"/>
    <property type="project" value="TreeGrafter"/>
</dbReference>
<accession>A0A5N5SNU1</accession>
<evidence type="ECO:0000313" key="8">
    <source>
        <dbReference type="EMBL" id="KAB7495360.1"/>
    </source>
</evidence>
<evidence type="ECO:0000256" key="5">
    <source>
        <dbReference type="ARBA" id="ARBA00022989"/>
    </source>
</evidence>
<feature type="transmembrane region" description="Helical" evidence="7">
    <location>
        <begin position="491"/>
        <end position="509"/>
    </location>
</feature>
<keyword evidence="4" id="KW-0378">Hydrolase</keyword>
<dbReference type="Proteomes" id="UP000326759">
    <property type="component" value="Unassembled WGS sequence"/>
</dbReference>